<keyword evidence="2" id="KW-1185">Reference proteome</keyword>
<sequence length="48" mass="5423">MSKFQQETAVLLICNTVLFAEFKTTVLGVLMLIFMACFASMMWRGAND</sequence>
<dbReference type="RefSeq" id="WP_004645339.1">
    <property type="nucleotide sequence ID" value="NZ_KI530561.1"/>
</dbReference>
<dbReference type="EMBL" id="AYHO01000002">
    <property type="protein sequence ID" value="ESJ96415.1"/>
    <property type="molecule type" value="Genomic_DNA"/>
</dbReference>
<accession>A0ABN0Q124</accession>
<evidence type="ECO:0000313" key="1">
    <source>
        <dbReference type="EMBL" id="ESJ96415.1"/>
    </source>
</evidence>
<protein>
    <submittedName>
        <fullName evidence="1">Uncharacterized protein</fullName>
    </submittedName>
</protein>
<name>A0ABN0Q124_ACILW</name>
<dbReference type="Proteomes" id="UP000018465">
    <property type="component" value="Unassembled WGS sequence"/>
</dbReference>
<reference evidence="1 2" key="1">
    <citation type="submission" date="2013-10" db="EMBL/GenBank/DDBJ databases">
        <title>The Genome Sequence of Acinetobacter lwoffii NIPH 512.</title>
        <authorList>
            <consortium name="The Broad Institute Genomics Platform"/>
            <consortium name="The Broad Institute Genome Sequencing Center for Infectious Disease"/>
            <person name="Cerqueira G."/>
            <person name="Feldgarden M."/>
            <person name="Courvalin P."/>
            <person name="Grillot-Courvalin C."/>
            <person name="Clermont D."/>
            <person name="Rocha E."/>
            <person name="Yoon E.-J."/>
            <person name="Nemec A."/>
            <person name="Young S.K."/>
            <person name="Zeng Q."/>
            <person name="Gargeya S."/>
            <person name="Fitzgerald M."/>
            <person name="Abouelleil A."/>
            <person name="Alvarado L."/>
            <person name="Berlin A.M."/>
            <person name="Chapman S.B."/>
            <person name="Gainer-Dewar J."/>
            <person name="Goldberg J."/>
            <person name="Gnerre S."/>
            <person name="Griggs A."/>
            <person name="Gujja S."/>
            <person name="Hansen M."/>
            <person name="Howarth C."/>
            <person name="Imamovic A."/>
            <person name="Ireland A."/>
            <person name="Larimer J."/>
            <person name="McCowan C."/>
            <person name="Murphy C."/>
            <person name="Pearson M."/>
            <person name="Poon T.W."/>
            <person name="Priest M."/>
            <person name="Roberts A."/>
            <person name="Saif S."/>
            <person name="Shea T."/>
            <person name="Sykes S."/>
            <person name="Wortman J."/>
            <person name="Nusbaum C."/>
            <person name="Birren B."/>
        </authorList>
    </citation>
    <scope>NUCLEOTIDE SEQUENCE [LARGE SCALE GENOMIC DNA]</scope>
    <source>
        <strain evidence="1 2">NIPH 512</strain>
    </source>
</reference>
<comment type="caution">
    <text evidence="1">The sequence shown here is derived from an EMBL/GenBank/DDBJ whole genome shotgun (WGS) entry which is preliminary data.</text>
</comment>
<proteinExistence type="predicted"/>
<gene>
    <name evidence="1" type="ORF">P800_01239</name>
</gene>
<organism evidence="1 2">
    <name type="scientific">Acinetobacter lwoffii NCTC 5866 = CIP 64.10 = NIPH 512</name>
    <dbReference type="NCBI Taxonomy" id="981327"/>
    <lineage>
        <taxon>Bacteria</taxon>
        <taxon>Pseudomonadati</taxon>
        <taxon>Pseudomonadota</taxon>
        <taxon>Gammaproteobacteria</taxon>
        <taxon>Moraxellales</taxon>
        <taxon>Moraxellaceae</taxon>
        <taxon>Acinetobacter</taxon>
    </lineage>
</organism>
<evidence type="ECO:0000313" key="2">
    <source>
        <dbReference type="Proteomes" id="UP000018465"/>
    </source>
</evidence>